<dbReference type="GeneID" id="37272627"/>
<dbReference type="EMBL" id="KZ819287">
    <property type="protein sequence ID" value="PWN99864.1"/>
    <property type="molecule type" value="Genomic_DNA"/>
</dbReference>
<dbReference type="AlphaFoldDB" id="A0A316ZFQ2"/>
<dbReference type="Proteomes" id="UP000245946">
    <property type="component" value="Unassembled WGS sequence"/>
</dbReference>
<gene>
    <name evidence="2" type="ORF">FA09DRAFT_359257</name>
</gene>
<evidence type="ECO:0008006" key="4">
    <source>
        <dbReference type="Google" id="ProtNLM"/>
    </source>
</evidence>
<evidence type="ECO:0000313" key="3">
    <source>
        <dbReference type="Proteomes" id="UP000245946"/>
    </source>
</evidence>
<protein>
    <recommendedName>
        <fullName evidence="4">Nucleolus and neural progenitor protein-like N-terminal domain-containing protein</fullName>
    </recommendedName>
</protein>
<name>A0A316ZFQ2_9BASI</name>
<feature type="region of interest" description="Disordered" evidence="1">
    <location>
        <begin position="187"/>
        <end position="259"/>
    </location>
</feature>
<dbReference type="RefSeq" id="XP_025600143.1">
    <property type="nucleotide sequence ID" value="XM_025745083.1"/>
</dbReference>
<feature type="compositionally biased region" description="Low complexity" evidence="1">
    <location>
        <begin position="192"/>
        <end position="203"/>
    </location>
</feature>
<evidence type="ECO:0000256" key="1">
    <source>
        <dbReference type="SAM" id="MobiDB-lite"/>
    </source>
</evidence>
<feature type="compositionally biased region" description="Low complexity" evidence="1">
    <location>
        <begin position="220"/>
        <end position="247"/>
    </location>
</feature>
<dbReference type="OrthoDB" id="114080at2759"/>
<accession>A0A316ZFQ2</accession>
<evidence type="ECO:0000313" key="2">
    <source>
        <dbReference type="EMBL" id="PWN99864.1"/>
    </source>
</evidence>
<organism evidence="2 3">
    <name type="scientific">Tilletiopsis washingtonensis</name>
    <dbReference type="NCBI Taxonomy" id="58919"/>
    <lineage>
        <taxon>Eukaryota</taxon>
        <taxon>Fungi</taxon>
        <taxon>Dikarya</taxon>
        <taxon>Basidiomycota</taxon>
        <taxon>Ustilaginomycotina</taxon>
        <taxon>Exobasidiomycetes</taxon>
        <taxon>Entylomatales</taxon>
        <taxon>Entylomatales incertae sedis</taxon>
        <taxon>Tilletiopsis</taxon>
    </lineage>
</organism>
<reference evidence="2 3" key="1">
    <citation type="journal article" date="2018" name="Mol. Biol. Evol.">
        <title>Broad Genomic Sampling Reveals a Smut Pathogenic Ancestry of the Fungal Clade Ustilaginomycotina.</title>
        <authorList>
            <person name="Kijpornyongpan T."/>
            <person name="Mondo S.J."/>
            <person name="Barry K."/>
            <person name="Sandor L."/>
            <person name="Lee J."/>
            <person name="Lipzen A."/>
            <person name="Pangilinan J."/>
            <person name="LaButti K."/>
            <person name="Hainaut M."/>
            <person name="Henrissat B."/>
            <person name="Grigoriev I.V."/>
            <person name="Spatafora J.W."/>
            <person name="Aime M.C."/>
        </authorList>
    </citation>
    <scope>NUCLEOTIDE SEQUENCE [LARGE SCALE GENOMIC DNA]</scope>
    <source>
        <strain evidence="2 3">MCA 4186</strain>
    </source>
</reference>
<proteinExistence type="predicted"/>
<sequence>MATAASGAAALKALKPLAAHAALLGRIAYKSHAQHAAARPFRAVEAVRTALARVPSAETAVRKARAAMREAEASSSDATRQRAVAAYHVLRLALLLLEVEHRAGKAFAQLTAHLRTPPAPTFAPLFVVQLSLCAKVAADTCTVLYGPDSSSDEGLCGMYAALQGAAADSTAIRAIVARAAEKPRGAAEPRDLSWLPLRLQRPSRPSREAEAAGAATNTPQLAQAASSAKQPASRTAPAAPAAASAPPGMDDDEDLGEAI</sequence>
<keyword evidence="3" id="KW-1185">Reference proteome</keyword>
<feature type="compositionally biased region" description="Acidic residues" evidence="1">
    <location>
        <begin position="249"/>
        <end position="259"/>
    </location>
</feature>